<accession>A0A9D4PQL1</accession>
<dbReference type="Proteomes" id="UP000821837">
    <property type="component" value="Chromosome 6"/>
</dbReference>
<reference evidence="1" key="2">
    <citation type="submission" date="2021-09" db="EMBL/GenBank/DDBJ databases">
        <authorList>
            <person name="Jia N."/>
            <person name="Wang J."/>
            <person name="Shi W."/>
            <person name="Du L."/>
            <person name="Sun Y."/>
            <person name="Zhan W."/>
            <person name="Jiang J."/>
            <person name="Wang Q."/>
            <person name="Zhang B."/>
            <person name="Ji P."/>
            <person name="Sakyi L.B."/>
            <person name="Cui X."/>
            <person name="Yuan T."/>
            <person name="Jiang B."/>
            <person name="Yang W."/>
            <person name="Lam T.T.-Y."/>
            <person name="Chang Q."/>
            <person name="Ding S."/>
            <person name="Wang X."/>
            <person name="Zhu J."/>
            <person name="Ruan X."/>
            <person name="Zhao L."/>
            <person name="Wei J."/>
            <person name="Que T."/>
            <person name="Du C."/>
            <person name="Cheng J."/>
            <person name="Dai P."/>
            <person name="Han X."/>
            <person name="Huang E."/>
            <person name="Gao Y."/>
            <person name="Liu J."/>
            <person name="Shao H."/>
            <person name="Ye R."/>
            <person name="Li L."/>
            <person name="Wei W."/>
            <person name="Wang X."/>
            <person name="Wang C."/>
            <person name="Huo Q."/>
            <person name="Li W."/>
            <person name="Guo W."/>
            <person name="Chen H."/>
            <person name="Chen S."/>
            <person name="Zhou L."/>
            <person name="Zhou L."/>
            <person name="Ni X."/>
            <person name="Tian J."/>
            <person name="Zhou Y."/>
            <person name="Sheng Y."/>
            <person name="Liu T."/>
            <person name="Pan Y."/>
            <person name="Xia L."/>
            <person name="Li J."/>
            <person name="Zhao F."/>
            <person name="Cao W."/>
        </authorList>
    </citation>
    <scope>NUCLEOTIDE SEQUENCE</scope>
    <source>
        <strain evidence="1">Rsan-2018</strain>
        <tissue evidence="1">Larvae</tissue>
    </source>
</reference>
<comment type="caution">
    <text evidence="1">The sequence shown here is derived from an EMBL/GenBank/DDBJ whole genome shotgun (WGS) entry which is preliminary data.</text>
</comment>
<organism evidence="1 2">
    <name type="scientific">Rhipicephalus sanguineus</name>
    <name type="common">Brown dog tick</name>
    <name type="synonym">Ixodes sanguineus</name>
    <dbReference type="NCBI Taxonomy" id="34632"/>
    <lineage>
        <taxon>Eukaryota</taxon>
        <taxon>Metazoa</taxon>
        <taxon>Ecdysozoa</taxon>
        <taxon>Arthropoda</taxon>
        <taxon>Chelicerata</taxon>
        <taxon>Arachnida</taxon>
        <taxon>Acari</taxon>
        <taxon>Parasitiformes</taxon>
        <taxon>Ixodida</taxon>
        <taxon>Ixodoidea</taxon>
        <taxon>Ixodidae</taxon>
        <taxon>Rhipicephalinae</taxon>
        <taxon>Rhipicephalus</taxon>
        <taxon>Rhipicephalus</taxon>
    </lineage>
</organism>
<dbReference type="EMBL" id="JABSTV010001252">
    <property type="protein sequence ID" value="KAH7948431.1"/>
    <property type="molecule type" value="Genomic_DNA"/>
</dbReference>
<gene>
    <name evidence="1" type="ORF">HPB52_022695</name>
</gene>
<evidence type="ECO:0000313" key="2">
    <source>
        <dbReference type="Proteomes" id="UP000821837"/>
    </source>
</evidence>
<dbReference type="AlphaFoldDB" id="A0A9D4PQL1"/>
<sequence>MQFLGLASFGLPELALGGPAGSTPLLGYRGGLAYSLGTAPCSEHLYSPAREAACAMCAHDQINSCQLSSTIFLPPGYLGTGFGSASTTATPLPPGSDILPRHRLRAFSGLGGTSTMARAYQPLLFAMQFKLRYDKLLSGGKTFVYDHQANKVVERKS</sequence>
<protein>
    <submittedName>
        <fullName evidence="1">Uncharacterized protein</fullName>
    </submittedName>
</protein>
<keyword evidence="2" id="KW-1185">Reference proteome</keyword>
<name>A0A9D4PQL1_RHISA</name>
<reference evidence="1" key="1">
    <citation type="journal article" date="2020" name="Cell">
        <title>Large-Scale Comparative Analyses of Tick Genomes Elucidate Their Genetic Diversity and Vector Capacities.</title>
        <authorList>
            <consortium name="Tick Genome and Microbiome Consortium (TIGMIC)"/>
            <person name="Jia N."/>
            <person name="Wang J."/>
            <person name="Shi W."/>
            <person name="Du L."/>
            <person name="Sun Y."/>
            <person name="Zhan W."/>
            <person name="Jiang J.F."/>
            <person name="Wang Q."/>
            <person name="Zhang B."/>
            <person name="Ji P."/>
            <person name="Bell-Sakyi L."/>
            <person name="Cui X.M."/>
            <person name="Yuan T.T."/>
            <person name="Jiang B.G."/>
            <person name="Yang W.F."/>
            <person name="Lam T.T."/>
            <person name="Chang Q.C."/>
            <person name="Ding S.J."/>
            <person name="Wang X.J."/>
            <person name="Zhu J.G."/>
            <person name="Ruan X.D."/>
            <person name="Zhao L."/>
            <person name="Wei J.T."/>
            <person name="Ye R.Z."/>
            <person name="Que T.C."/>
            <person name="Du C.H."/>
            <person name="Zhou Y.H."/>
            <person name="Cheng J.X."/>
            <person name="Dai P.F."/>
            <person name="Guo W.B."/>
            <person name="Han X.H."/>
            <person name="Huang E.J."/>
            <person name="Li L.F."/>
            <person name="Wei W."/>
            <person name="Gao Y.C."/>
            <person name="Liu J.Z."/>
            <person name="Shao H.Z."/>
            <person name="Wang X."/>
            <person name="Wang C.C."/>
            <person name="Yang T.C."/>
            <person name="Huo Q.B."/>
            <person name="Li W."/>
            <person name="Chen H.Y."/>
            <person name="Chen S.E."/>
            <person name="Zhou L.G."/>
            <person name="Ni X.B."/>
            <person name="Tian J.H."/>
            <person name="Sheng Y."/>
            <person name="Liu T."/>
            <person name="Pan Y.S."/>
            <person name="Xia L.Y."/>
            <person name="Li J."/>
            <person name="Zhao F."/>
            <person name="Cao W.C."/>
        </authorList>
    </citation>
    <scope>NUCLEOTIDE SEQUENCE</scope>
    <source>
        <strain evidence="1">Rsan-2018</strain>
    </source>
</reference>
<evidence type="ECO:0000313" key="1">
    <source>
        <dbReference type="EMBL" id="KAH7948431.1"/>
    </source>
</evidence>
<proteinExistence type="predicted"/>